<keyword evidence="1" id="KW-0805">Transcription regulation</keyword>
<feature type="DNA-binding region" description="H-T-H motif" evidence="4">
    <location>
        <begin position="33"/>
        <end position="52"/>
    </location>
</feature>
<evidence type="ECO:0000259" key="5">
    <source>
        <dbReference type="PROSITE" id="PS50977"/>
    </source>
</evidence>
<protein>
    <submittedName>
        <fullName evidence="6">Transcriptional regulator, TetR family</fullName>
    </submittedName>
</protein>
<dbReference type="InterPro" id="IPR001647">
    <property type="entry name" value="HTH_TetR"/>
</dbReference>
<keyword evidence="7" id="KW-1185">Reference proteome</keyword>
<dbReference type="EMBL" id="FNHG01000001">
    <property type="protein sequence ID" value="SDL68209.1"/>
    <property type="molecule type" value="Genomic_DNA"/>
</dbReference>
<keyword evidence="2 4" id="KW-0238">DNA-binding</keyword>
<dbReference type="InterPro" id="IPR050109">
    <property type="entry name" value="HTH-type_TetR-like_transc_reg"/>
</dbReference>
<dbReference type="Pfam" id="PF00440">
    <property type="entry name" value="TetR_N"/>
    <property type="match status" value="1"/>
</dbReference>
<name>A0A1G9M1R8_9PROT</name>
<dbReference type="AlphaFoldDB" id="A0A1G9M1R8"/>
<gene>
    <name evidence="6" type="ORF">SAMN04488568_101295</name>
</gene>
<dbReference type="STRING" id="144026.SAMN04488568_101295"/>
<dbReference type="Proteomes" id="UP000199759">
    <property type="component" value="Unassembled WGS sequence"/>
</dbReference>
<dbReference type="PANTHER" id="PTHR30055:SF234">
    <property type="entry name" value="HTH-TYPE TRANSCRIPTIONAL REGULATOR BETI"/>
    <property type="match status" value="1"/>
</dbReference>
<organism evidence="6 7">
    <name type="scientific">Maricaulis salignorans</name>
    <dbReference type="NCBI Taxonomy" id="144026"/>
    <lineage>
        <taxon>Bacteria</taxon>
        <taxon>Pseudomonadati</taxon>
        <taxon>Pseudomonadota</taxon>
        <taxon>Alphaproteobacteria</taxon>
        <taxon>Maricaulales</taxon>
        <taxon>Maricaulaceae</taxon>
        <taxon>Maricaulis</taxon>
    </lineage>
</organism>
<dbReference type="InterPro" id="IPR009057">
    <property type="entry name" value="Homeodomain-like_sf"/>
</dbReference>
<dbReference type="PRINTS" id="PR00455">
    <property type="entry name" value="HTHTETR"/>
</dbReference>
<evidence type="ECO:0000313" key="7">
    <source>
        <dbReference type="Proteomes" id="UP000199759"/>
    </source>
</evidence>
<dbReference type="PROSITE" id="PS50977">
    <property type="entry name" value="HTH_TETR_2"/>
    <property type="match status" value="1"/>
</dbReference>
<dbReference type="InterPro" id="IPR036271">
    <property type="entry name" value="Tet_transcr_reg_TetR-rel_C_sf"/>
</dbReference>
<dbReference type="GO" id="GO:0003700">
    <property type="term" value="F:DNA-binding transcription factor activity"/>
    <property type="evidence" value="ECO:0007669"/>
    <property type="project" value="TreeGrafter"/>
</dbReference>
<evidence type="ECO:0000256" key="4">
    <source>
        <dbReference type="PROSITE-ProRule" id="PRU00335"/>
    </source>
</evidence>
<dbReference type="GO" id="GO:0000976">
    <property type="term" value="F:transcription cis-regulatory region binding"/>
    <property type="evidence" value="ECO:0007669"/>
    <property type="project" value="TreeGrafter"/>
</dbReference>
<evidence type="ECO:0000256" key="2">
    <source>
        <dbReference type="ARBA" id="ARBA00023125"/>
    </source>
</evidence>
<accession>A0A1G9M1R8</accession>
<dbReference type="SUPFAM" id="SSF46689">
    <property type="entry name" value="Homeodomain-like"/>
    <property type="match status" value="1"/>
</dbReference>
<keyword evidence="3" id="KW-0804">Transcription</keyword>
<proteinExistence type="predicted"/>
<evidence type="ECO:0000313" key="6">
    <source>
        <dbReference type="EMBL" id="SDL68209.1"/>
    </source>
</evidence>
<sequence>MAHARRPSGEARESAIIAAATAIYLESGYAGAKMSEIARRAGIAEGTLYLYFRNKHALMLGVVAEHWSELTRGAHASLRDQRGYFERIEALARYHLTSMIEKWKLIELGFSIRYQPGIKIGDDLDFKRAYTAVFDELIESGIAVGHIQPKTEIWYLRDQFYGTLEYAARTIMLHGACKPDMDLAIEQLMHTFKRSYAATENMPTTDQVANLSDRLETAVARLEALASTDEDGA</sequence>
<feature type="domain" description="HTH tetR-type" evidence="5">
    <location>
        <begin position="10"/>
        <end position="70"/>
    </location>
</feature>
<dbReference type="RefSeq" id="WP_176780195.1">
    <property type="nucleotide sequence ID" value="NZ_FNHG01000001.1"/>
</dbReference>
<evidence type="ECO:0000256" key="1">
    <source>
        <dbReference type="ARBA" id="ARBA00023015"/>
    </source>
</evidence>
<evidence type="ECO:0000256" key="3">
    <source>
        <dbReference type="ARBA" id="ARBA00023163"/>
    </source>
</evidence>
<dbReference type="PANTHER" id="PTHR30055">
    <property type="entry name" value="HTH-TYPE TRANSCRIPTIONAL REGULATOR RUTR"/>
    <property type="match status" value="1"/>
</dbReference>
<dbReference type="Gene3D" id="1.10.357.10">
    <property type="entry name" value="Tetracycline Repressor, domain 2"/>
    <property type="match status" value="1"/>
</dbReference>
<dbReference type="SUPFAM" id="SSF48498">
    <property type="entry name" value="Tetracyclin repressor-like, C-terminal domain"/>
    <property type="match status" value="1"/>
</dbReference>
<reference evidence="6 7" key="1">
    <citation type="submission" date="2016-10" db="EMBL/GenBank/DDBJ databases">
        <authorList>
            <person name="de Groot N.N."/>
        </authorList>
    </citation>
    <scope>NUCLEOTIDE SEQUENCE [LARGE SCALE GENOMIC DNA]</scope>
    <source>
        <strain evidence="6 7">DSM 16077</strain>
    </source>
</reference>